<evidence type="ECO:0000313" key="2">
    <source>
        <dbReference type="EMBL" id="QQD24952.1"/>
    </source>
</evidence>
<dbReference type="EMBL" id="CP046056">
    <property type="protein sequence ID" value="QQD24952.1"/>
    <property type="molecule type" value="Genomic_DNA"/>
</dbReference>
<reference evidence="2 3" key="1">
    <citation type="submission" date="2019-11" db="EMBL/GenBank/DDBJ databases">
        <title>Venatorbacter sp. nov. a predator of Campylobacter and other Gram-negative bacteria.</title>
        <authorList>
            <person name="Saeedi A."/>
            <person name="Cummings N.J."/>
            <person name="Connerton I.F."/>
            <person name="Connerton P.L."/>
        </authorList>
    </citation>
    <scope>NUCLEOTIDE SEQUENCE [LARGE SCALE GENOMIC DNA]</scope>
    <source>
        <strain evidence="2">XL5</strain>
    </source>
</reference>
<dbReference type="RefSeq" id="WP_228345015.1">
    <property type="nucleotide sequence ID" value="NZ_CP046056.1"/>
</dbReference>
<keyword evidence="3" id="KW-1185">Reference proteome</keyword>
<dbReference type="AlphaFoldDB" id="A0A9X7UXP5"/>
<evidence type="ECO:0008006" key="4">
    <source>
        <dbReference type="Google" id="ProtNLM"/>
    </source>
</evidence>
<keyword evidence="1" id="KW-0732">Signal</keyword>
<accession>A0A9X7UXP5</accession>
<evidence type="ECO:0000256" key="1">
    <source>
        <dbReference type="SAM" id="SignalP"/>
    </source>
</evidence>
<evidence type="ECO:0000313" key="3">
    <source>
        <dbReference type="Proteomes" id="UP000596074"/>
    </source>
</evidence>
<organism evidence="2 3">
    <name type="scientific">Venatoribacter cucullus</name>
    <dbReference type="NCBI Taxonomy" id="2661630"/>
    <lineage>
        <taxon>Bacteria</taxon>
        <taxon>Pseudomonadati</taxon>
        <taxon>Pseudomonadota</taxon>
        <taxon>Gammaproteobacteria</taxon>
        <taxon>Oceanospirillales</taxon>
        <taxon>Oceanospirillaceae</taxon>
        <taxon>Venatoribacter</taxon>
    </lineage>
</organism>
<dbReference type="Gene3D" id="3.40.190.10">
    <property type="entry name" value="Periplasmic binding protein-like II"/>
    <property type="match status" value="1"/>
</dbReference>
<gene>
    <name evidence="2" type="ORF">GJQ55_10930</name>
</gene>
<protein>
    <recommendedName>
        <fullName evidence="4">Solute-binding protein family 3/N-terminal domain-containing protein</fullName>
    </recommendedName>
</protein>
<sequence length="237" mass="26806">MLKQLSAFLSVFFLVFLSSQSQASDTPATTTNTGHGNVAPVIVIEYPPFISQQQPDFGMSFRILTEQLAVHGWQAEPVFLPPARAAQRVLEANDWLLSFYPPADHAEPVVLKAAAIKYSLFRRTQPQPFRWQNPAELGPGVLVVTRQLPGSKELNYFRDADFEVIYVNQIEQAVQMLLAGRADYMLTTEDTGWYYLQQLKADPAALQFAETLVRTYPHSVYINPRHPQAEIIKKILQ</sequence>
<feature type="chain" id="PRO_5040856238" description="Solute-binding protein family 3/N-terminal domain-containing protein" evidence="1">
    <location>
        <begin position="24"/>
        <end position="237"/>
    </location>
</feature>
<proteinExistence type="predicted"/>
<name>A0A9X7UXP5_9GAMM</name>
<feature type="signal peptide" evidence="1">
    <location>
        <begin position="1"/>
        <end position="23"/>
    </location>
</feature>
<dbReference type="SUPFAM" id="SSF53850">
    <property type="entry name" value="Periplasmic binding protein-like II"/>
    <property type="match status" value="1"/>
</dbReference>
<dbReference type="Proteomes" id="UP000596074">
    <property type="component" value="Chromosome"/>
</dbReference>
<dbReference type="KEGG" id="vcw:GJQ55_10930"/>